<dbReference type="Proteomes" id="UP000095281">
    <property type="component" value="Unplaced"/>
</dbReference>
<proteinExistence type="predicted"/>
<organism evidence="1 2">
    <name type="scientific">Meloidogyne hapla</name>
    <name type="common">Root-knot nematode worm</name>
    <dbReference type="NCBI Taxonomy" id="6305"/>
    <lineage>
        <taxon>Eukaryota</taxon>
        <taxon>Metazoa</taxon>
        <taxon>Ecdysozoa</taxon>
        <taxon>Nematoda</taxon>
        <taxon>Chromadorea</taxon>
        <taxon>Rhabditida</taxon>
        <taxon>Tylenchina</taxon>
        <taxon>Tylenchomorpha</taxon>
        <taxon>Tylenchoidea</taxon>
        <taxon>Meloidogynidae</taxon>
        <taxon>Meloidogyninae</taxon>
        <taxon>Meloidogyne</taxon>
    </lineage>
</organism>
<dbReference type="AlphaFoldDB" id="A0A1I8BBY1"/>
<evidence type="ECO:0000313" key="1">
    <source>
        <dbReference type="Proteomes" id="UP000095281"/>
    </source>
</evidence>
<protein>
    <submittedName>
        <fullName evidence="2">Uncharacterized protein</fullName>
    </submittedName>
</protein>
<dbReference type="WBParaSite" id="MhA1_Contig1789.frz3.gene5">
    <property type="protein sequence ID" value="MhA1_Contig1789.frz3.gene5"/>
    <property type="gene ID" value="MhA1_Contig1789.frz3.gene5"/>
</dbReference>
<dbReference type="OMA" id="CKEECAH"/>
<keyword evidence="1" id="KW-1185">Reference proteome</keyword>
<dbReference type="PANTHER" id="PTHR34401">
    <property type="entry name" value="PROTEIN CBG12388-RELATED"/>
    <property type="match status" value="1"/>
</dbReference>
<name>A0A1I8BBY1_MELHA</name>
<accession>A0A1I8BBY1</accession>
<sequence length="213" mass="24758">MPFSFESHQFSNLVEADKIPICSCLDAENCAIKATNHLNETCKEECAHLLNIYKENEKNKLIELTNCFWKEDKENGTFKRAVKLTNCSNNEKHFLPSSPDYNQWLEQLTVNTSTKQKGSSFLRRAREAFLVFRNFQKCMNNCAKRYSIECFKKEECAISLPLDRLNAQKIYNECTLQNAHRDARDSCRCLIKNYRARQLIGICPLMSNAHLMP</sequence>
<reference evidence="2" key="1">
    <citation type="submission" date="2016-11" db="UniProtKB">
        <authorList>
            <consortium name="WormBaseParasite"/>
        </authorList>
    </citation>
    <scope>IDENTIFICATION</scope>
</reference>
<evidence type="ECO:0000313" key="2">
    <source>
        <dbReference type="WBParaSite" id="MhA1_Contig1789.frz3.gene5"/>
    </source>
</evidence>